<dbReference type="PANTHER" id="PTHR14136">
    <property type="entry name" value="BTB_POZ DOMAIN-CONTAINING PROTEIN KCTD9"/>
    <property type="match status" value="1"/>
</dbReference>
<dbReference type="PANTHER" id="PTHR14136:SF17">
    <property type="entry name" value="BTB_POZ DOMAIN-CONTAINING PROTEIN KCTD9"/>
    <property type="match status" value="1"/>
</dbReference>
<proteinExistence type="predicted"/>
<sequence length="808" mass="87582">MHDKLPGLKVFKPTQTEVLHRVFSPSPSQFVMSFGIIVPFALSPEGQTQHVDTPSLWDVITPALGAENIFDECWPKPNGECLAVGHAYPPADHHDQPIAVTLNVGPVSKRLAVFGDRHFTVGGGISAPQPFARMPISSSYAFGGPEFAANPNGKGIERQDGLQELPNIEHPNQLIFSPSDKPEPAGFGPLSADLPQRSTYLGPLSEQWLKERWPHLPVQVDTRYFLAAPKDQQRKGYWQGGEAVSVSNMHPQHPYLEGQVPKLRPRFFVHQSEGTTDAKFRELVVEADTVWLLPEAQLGLLIFRGCVPVADGTGFDINAFYAEFESPDSPEYEVGVYLNNCLRLMQPELFQDLPDPFAEETQIALGNLDGEQLLQKIQEQRSYFEDSLQKSGMREDEFIRQLEANPHTRQLAQSLVERNGSLSGFFNEIQSLLEILQNPEQVEQASHERHLNDVITPYPQPAAHAVAQPTVAAPEALHDAGAAIRHRQIVINALQNGQSCAQLDLSYANLAGLDLAGLDFSGAILAGANFSGAKLQGACLDNVFASNTRFDAADMAGCSLRQATLHQASFTGAILRGADLQHSNCTEANFTSADLSGCNLQSAILTQAWMQNIRAERLMADHAQFTHANLDGAWFNGARLAHADFSGASAQRLNLQDCLAPGANFSQADLTGVNMQNALLDGSQAGPGTSMVSARLSAAQLENASWGGADLTGADMVGINGSKSDFSATQLLNAKVTGADLRGSNFDRASLRNADFSASNLMQASFMNANLTASNFSQTNLYSATFVDTEIAGARFIDANLDRTALAY</sequence>
<evidence type="ECO:0000313" key="3">
    <source>
        <dbReference type="Proteomes" id="UP001168613"/>
    </source>
</evidence>
<dbReference type="InterPro" id="IPR018683">
    <property type="entry name" value="DUF2169"/>
</dbReference>
<dbReference type="InterPro" id="IPR051082">
    <property type="entry name" value="Pentapeptide-BTB/POZ_domain"/>
</dbReference>
<gene>
    <name evidence="2" type="ORF">LMS43_02185</name>
</gene>
<keyword evidence="3" id="KW-1185">Reference proteome</keyword>
<dbReference type="Pfam" id="PF00805">
    <property type="entry name" value="Pentapeptide"/>
    <property type="match status" value="6"/>
</dbReference>
<evidence type="ECO:0000259" key="1">
    <source>
        <dbReference type="Pfam" id="PF09937"/>
    </source>
</evidence>
<dbReference type="Gene3D" id="2.160.20.80">
    <property type="entry name" value="E3 ubiquitin-protein ligase SopA"/>
    <property type="match status" value="3"/>
</dbReference>
<organism evidence="2 3">
    <name type="scientific">Alcaligenes endophyticus</name>
    <dbReference type="NCBI Taxonomy" id="1929088"/>
    <lineage>
        <taxon>Bacteria</taxon>
        <taxon>Pseudomonadati</taxon>
        <taxon>Pseudomonadota</taxon>
        <taxon>Betaproteobacteria</taxon>
        <taxon>Burkholderiales</taxon>
        <taxon>Alcaligenaceae</taxon>
        <taxon>Alcaligenes</taxon>
    </lineage>
</organism>
<dbReference type="InterPro" id="IPR001646">
    <property type="entry name" value="5peptide_repeat"/>
</dbReference>
<feature type="domain" description="DUF2169" evidence="1">
    <location>
        <begin position="38"/>
        <end position="304"/>
    </location>
</feature>
<dbReference type="EMBL" id="JAJHNU010000001">
    <property type="protein sequence ID" value="MDN4120090.1"/>
    <property type="molecule type" value="Genomic_DNA"/>
</dbReference>
<dbReference type="Pfam" id="PF09937">
    <property type="entry name" value="DUF2169"/>
    <property type="match status" value="1"/>
</dbReference>
<dbReference type="SUPFAM" id="SSF141571">
    <property type="entry name" value="Pentapeptide repeat-like"/>
    <property type="match status" value="3"/>
</dbReference>
<name>A0ABT8EFN4_9BURK</name>
<dbReference type="RefSeq" id="WP_266122574.1">
    <property type="nucleotide sequence ID" value="NZ_JAJHNU010000001.1"/>
</dbReference>
<protein>
    <submittedName>
        <fullName evidence="2">DUF2169 domain-containing protein</fullName>
    </submittedName>
</protein>
<evidence type="ECO:0000313" key="2">
    <source>
        <dbReference type="EMBL" id="MDN4120090.1"/>
    </source>
</evidence>
<reference evidence="2" key="1">
    <citation type="submission" date="2021-11" db="EMBL/GenBank/DDBJ databases">
        <title>Draft genome sequence of Alcaligenes endophyticus type strain CCUG 75668T.</title>
        <authorList>
            <person name="Salva-Serra F."/>
            <person name="Duran R.E."/>
            <person name="Seeger M."/>
            <person name="Moore E.R.B."/>
            <person name="Jaen-Luchoro D."/>
        </authorList>
    </citation>
    <scope>NUCLEOTIDE SEQUENCE</scope>
    <source>
        <strain evidence="2">CCUG 75668</strain>
    </source>
</reference>
<dbReference type="Proteomes" id="UP001168613">
    <property type="component" value="Unassembled WGS sequence"/>
</dbReference>
<comment type="caution">
    <text evidence="2">The sequence shown here is derived from an EMBL/GenBank/DDBJ whole genome shotgun (WGS) entry which is preliminary data.</text>
</comment>
<accession>A0ABT8EFN4</accession>